<dbReference type="RefSeq" id="WP_106089591.1">
    <property type="nucleotide sequence ID" value="NZ_PVNL01000051.1"/>
</dbReference>
<evidence type="ECO:0000313" key="3">
    <source>
        <dbReference type="EMBL" id="PRQ07579.1"/>
    </source>
</evidence>
<organism evidence="3 4">
    <name type="scientific">Enhygromyxa salina</name>
    <dbReference type="NCBI Taxonomy" id="215803"/>
    <lineage>
        <taxon>Bacteria</taxon>
        <taxon>Pseudomonadati</taxon>
        <taxon>Myxococcota</taxon>
        <taxon>Polyangia</taxon>
        <taxon>Nannocystales</taxon>
        <taxon>Nannocystaceae</taxon>
        <taxon>Enhygromyxa</taxon>
    </lineage>
</organism>
<dbReference type="InterPro" id="IPR002035">
    <property type="entry name" value="VWF_A"/>
</dbReference>
<dbReference type="InterPro" id="IPR036465">
    <property type="entry name" value="vWFA_dom_sf"/>
</dbReference>
<reference evidence="3 4" key="1">
    <citation type="submission" date="2018-03" db="EMBL/GenBank/DDBJ databases">
        <title>Draft Genome Sequences of the Obligatory Marine Myxobacteria Enhygromyxa salina SWB007.</title>
        <authorList>
            <person name="Poehlein A."/>
            <person name="Moghaddam J.A."/>
            <person name="Harms H."/>
            <person name="Alanjari M."/>
            <person name="Koenig G.M."/>
            <person name="Daniel R."/>
            <person name="Schaeberle T.F."/>
        </authorList>
    </citation>
    <scope>NUCLEOTIDE SEQUENCE [LARGE SCALE GENOMIC DNA]</scope>
    <source>
        <strain evidence="3 4">SWB007</strain>
    </source>
</reference>
<feature type="compositionally biased region" description="Acidic residues" evidence="1">
    <location>
        <begin position="88"/>
        <end position="103"/>
    </location>
</feature>
<feature type="compositionally biased region" description="Low complexity" evidence="1">
    <location>
        <begin position="60"/>
        <end position="87"/>
    </location>
</feature>
<comment type="caution">
    <text evidence="3">The sequence shown here is derived from an EMBL/GenBank/DDBJ whole genome shotgun (WGS) entry which is preliminary data.</text>
</comment>
<dbReference type="Proteomes" id="UP000238823">
    <property type="component" value="Unassembled WGS sequence"/>
</dbReference>
<dbReference type="PROSITE" id="PS50234">
    <property type="entry name" value="VWFA"/>
    <property type="match status" value="1"/>
</dbReference>
<dbReference type="AlphaFoldDB" id="A0A2S9YR89"/>
<proteinExistence type="predicted"/>
<gene>
    <name evidence="3" type="ORF">ENSA7_25690</name>
</gene>
<dbReference type="EMBL" id="PVNL01000051">
    <property type="protein sequence ID" value="PRQ07579.1"/>
    <property type="molecule type" value="Genomic_DNA"/>
</dbReference>
<evidence type="ECO:0000259" key="2">
    <source>
        <dbReference type="PROSITE" id="PS50234"/>
    </source>
</evidence>
<dbReference type="OrthoDB" id="5288390at2"/>
<dbReference type="SUPFAM" id="SSF53300">
    <property type="entry name" value="vWA-like"/>
    <property type="match status" value="1"/>
</dbReference>
<feature type="region of interest" description="Disordered" evidence="1">
    <location>
        <begin position="41"/>
        <end position="116"/>
    </location>
</feature>
<name>A0A2S9YR89_9BACT</name>
<dbReference type="Gene3D" id="3.40.50.410">
    <property type="entry name" value="von Willebrand factor, type A domain"/>
    <property type="match status" value="1"/>
</dbReference>
<feature type="domain" description="VWFA" evidence="2">
    <location>
        <begin position="129"/>
        <end position="354"/>
    </location>
</feature>
<evidence type="ECO:0000313" key="4">
    <source>
        <dbReference type="Proteomes" id="UP000238823"/>
    </source>
</evidence>
<sequence>MNTQTAAGMRHNTPLVTLGCVLAPFALGPFVLGCSPSNPGAEVSSLDGISDDTTSEPSDDTTTSSADTTSTTDPLDTTTDDSSSSGDTEPDPADEDGDDDDEGGGPTLKFDLAAVPDSPPYDESCGMVDFLFVIDNSGSMGDEQINLINNFPAFINGIEATLDTVDSIHVAVTTTDDYWANVVGCQSIGSAVVQTGGSSSSNSLCGPYAEGANYMTEMDDLGTTFACAAQVGVQGSGDERPMQAMINAVNGEYGDPDECNEGFIRDEALLVVIIITDEPDNNSFGGPMTWYDAVVDAKLGIPENVVVVSLINTPGGNCGFDQAQSIATFTTMFGMNGFMADICVPNFAPVFDQAVEIIDVACENALTP</sequence>
<feature type="compositionally biased region" description="Acidic residues" evidence="1">
    <location>
        <begin position="49"/>
        <end position="59"/>
    </location>
</feature>
<protein>
    <recommendedName>
        <fullName evidence="2">VWFA domain-containing protein</fullName>
    </recommendedName>
</protein>
<evidence type="ECO:0000256" key="1">
    <source>
        <dbReference type="SAM" id="MobiDB-lite"/>
    </source>
</evidence>
<accession>A0A2S9YR89</accession>